<dbReference type="OrthoDB" id="264557at2"/>
<reference key="1">
    <citation type="submission" date="2010-11" db="EMBL/GenBank/DDBJ databases">
        <title>The complete sequence of chromosome of Isophaera pallida ATCC 43644.</title>
        <authorList>
            <consortium name="US DOE Joint Genome Institute (JGI-PGF)"/>
            <person name="Lucas S."/>
            <person name="Copeland A."/>
            <person name="Lapidus A."/>
            <person name="Bruce D."/>
            <person name="Goodwin L."/>
            <person name="Pitluck S."/>
            <person name="Kyrpides N."/>
            <person name="Mavromatis K."/>
            <person name="Pagani I."/>
            <person name="Ivanova N."/>
            <person name="Saunders E."/>
            <person name="Brettin T."/>
            <person name="Detter J.C."/>
            <person name="Han C."/>
            <person name="Tapia R."/>
            <person name="Land M."/>
            <person name="Hauser L."/>
            <person name="Markowitz V."/>
            <person name="Cheng J.-F."/>
            <person name="Hugenholtz P."/>
            <person name="Woyke T."/>
            <person name="Wu D."/>
            <person name="Eisen J.A."/>
        </authorList>
    </citation>
    <scope>NUCLEOTIDE SEQUENCE</scope>
    <source>
        <strain>ATCC 43644</strain>
    </source>
</reference>
<organism evidence="3 4">
    <name type="scientific">Isosphaera pallida (strain ATCC 43644 / DSM 9630 / IS1B)</name>
    <dbReference type="NCBI Taxonomy" id="575540"/>
    <lineage>
        <taxon>Bacteria</taxon>
        <taxon>Pseudomonadati</taxon>
        <taxon>Planctomycetota</taxon>
        <taxon>Planctomycetia</taxon>
        <taxon>Isosphaerales</taxon>
        <taxon>Isosphaeraceae</taxon>
        <taxon>Isosphaera</taxon>
    </lineage>
</organism>
<feature type="region of interest" description="Disordered" evidence="2">
    <location>
        <begin position="185"/>
        <end position="207"/>
    </location>
</feature>
<dbReference type="Gene3D" id="1.25.40.10">
    <property type="entry name" value="Tetratricopeptide repeat domain"/>
    <property type="match status" value="1"/>
</dbReference>
<name>E8R1K6_ISOPI</name>
<gene>
    <name evidence="3" type="ordered locus">Isop_2859</name>
</gene>
<dbReference type="RefSeq" id="WP_013565712.1">
    <property type="nucleotide sequence ID" value="NC_014962.1"/>
</dbReference>
<dbReference type="EMBL" id="CP002353">
    <property type="protein sequence ID" value="ADV63424.1"/>
    <property type="molecule type" value="Genomic_DNA"/>
</dbReference>
<dbReference type="KEGG" id="ipa:Isop_2859"/>
<evidence type="ECO:0000256" key="1">
    <source>
        <dbReference type="PROSITE-ProRule" id="PRU00339"/>
    </source>
</evidence>
<dbReference type="AlphaFoldDB" id="E8R1K6"/>
<dbReference type="HOGENOM" id="CLU_1524151_0_0_0"/>
<evidence type="ECO:0000313" key="4">
    <source>
        <dbReference type="Proteomes" id="UP000008631"/>
    </source>
</evidence>
<sequence length="207" mass="23329">MRPQTLAAVSRRNIDPLDRLLDEAEGYLILGLPAASARLLESRPHWTARRARWAFLKGWTLKRQGDLRAAVSLLEEALRLDPGQFEAGLMLAWCHRRTHRLAQAIDDLESLKPIAPTSARLRYNLACYWSLACCPRKAVVELETALMLRPHWIARALREPDFDPIRNDPHFLRIIPFAPPTLATEPAANSNGPLHVNLKSNASGTDH</sequence>
<dbReference type="PROSITE" id="PS50005">
    <property type="entry name" value="TPR"/>
    <property type="match status" value="1"/>
</dbReference>
<accession>E8R1K6</accession>
<dbReference type="Proteomes" id="UP000008631">
    <property type="component" value="Chromosome"/>
</dbReference>
<feature type="compositionally biased region" description="Polar residues" evidence="2">
    <location>
        <begin position="187"/>
        <end position="207"/>
    </location>
</feature>
<proteinExistence type="predicted"/>
<keyword evidence="4" id="KW-1185">Reference proteome</keyword>
<protein>
    <submittedName>
        <fullName evidence="3">Uncharacterized protein</fullName>
    </submittedName>
</protein>
<dbReference type="InterPro" id="IPR019734">
    <property type="entry name" value="TPR_rpt"/>
</dbReference>
<dbReference type="STRING" id="575540.Isop_2859"/>
<dbReference type="InterPro" id="IPR011990">
    <property type="entry name" value="TPR-like_helical_dom_sf"/>
</dbReference>
<reference evidence="3 4" key="2">
    <citation type="journal article" date="2011" name="Stand. Genomic Sci.">
        <title>Complete genome sequence of Isosphaera pallida type strain (IS1B).</title>
        <authorList>
            <consortium name="US DOE Joint Genome Institute (JGI-PGF)"/>
            <person name="Goker M."/>
            <person name="Cleland D."/>
            <person name="Saunders E."/>
            <person name="Lapidus A."/>
            <person name="Nolan M."/>
            <person name="Lucas S."/>
            <person name="Hammon N."/>
            <person name="Deshpande S."/>
            <person name="Cheng J.F."/>
            <person name="Tapia R."/>
            <person name="Han C."/>
            <person name="Goodwin L."/>
            <person name="Pitluck S."/>
            <person name="Liolios K."/>
            <person name="Pagani I."/>
            <person name="Ivanova N."/>
            <person name="Mavromatis K."/>
            <person name="Pati A."/>
            <person name="Chen A."/>
            <person name="Palaniappan K."/>
            <person name="Land M."/>
            <person name="Hauser L."/>
            <person name="Chang Y.J."/>
            <person name="Jeffries C.D."/>
            <person name="Detter J.C."/>
            <person name="Beck B."/>
            <person name="Woyke T."/>
            <person name="Bristow J."/>
            <person name="Eisen J.A."/>
            <person name="Markowitz V."/>
            <person name="Hugenholtz P."/>
            <person name="Kyrpides N.C."/>
            <person name="Klenk H.P."/>
        </authorList>
    </citation>
    <scope>NUCLEOTIDE SEQUENCE [LARGE SCALE GENOMIC DNA]</scope>
    <source>
        <strain evidence="4">ATCC 43644 / DSM 9630 / IS1B</strain>
    </source>
</reference>
<dbReference type="NCBIfam" id="NF047558">
    <property type="entry name" value="TPR_END_plus"/>
    <property type="match status" value="1"/>
</dbReference>
<dbReference type="eggNOG" id="COG0457">
    <property type="taxonomic scope" value="Bacteria"/>
</dbReference>
<evidence type="ECO:0000256" key="2">
    <source>
        <dbReference type="SAM" id="MobiDB-lite"/>
    </source>
</evidence>
<dbReference type="SUPFAM" id="SSF48452">
    <property type="entry name" value="TPR-like"/>
    <property type="match status" value="1"/>
</dbReference>
<dbReference type="SMART" id="SM00028">
    <property type="entry name" value="TPR"/>
    <property type="match status" value="3"/>
</dbReference>
<keyword evidence="1" id="KW-0802">TPR repeat</keyword>
<feature type="repeat" description="TPR" evidence="1">
    <location>
        <begin position="51"/>
        <end position="84"/>
    </location>
</feature>
<dbReference type="InParanoid" id="E8R1K6"/>
<dbReference type="Pfam" id="PF14559">
    <property type="entry name" value="TPR_19"/>
    <property type="match status" value="1"/>
</dbReference>
<evidence type="ECO:0000313" key="3">
    <source>
        <dbReference type="EMBL" id="ADV63424.1"/>
    </source>
</evidence>